<dbReference type="Proteomes" id="UP000245368">
    <property type="component" value="Chromosome"/>
</dbReference>
<organism evidence="1 2">
    <name type="scientific">Deinococcus irradiatisoli</name>
    <dbReference type="NCBI Taxonomy" id="2202254"/>
    <lineage>
        <taxon>Bacteria</taxon>
        <taxon>Thermotogati</taxon>
        <taxon>Deinococcota</taxon>
        <taxon>Deinococci</taxon>
        <taxon>Deinococcales</taxon>
        <taxon>Deinococcaceae</taxon>
        <taxon>Deinococcus</taxon>
    </lineage>
</organism>
<dbReference type="AlphaFoldDB" id="A0A2Z3JK91"/>
<dbReference type="KEGG" id="dez:DKM44_14420"/>
<dbReference type="Gene3D" id="3.40.50.150">
    <property type="entry name" value="Vaccinia Virus protein VP39"/>
    <property type="match status" value="1"/>
</dbReference>
<proteinExistence type="predicted"/>
<dbReference type="SUPFAM" id="SSF53335">
    <property type="entry name" value="S-adenosyl-L-methionine-dependent methyltransferases"/>
    <property type="match status" value="1"/>
</dbReference>
<name>A0A2Z3JK91_9DEIO</name>
<keyword evidence="2" id="KW-1185">Reference proteome</keyword>
<protein>
    <submittedName>
        <fullName evidence="1">Uncharacterized protein</fullName>
    </submittedName>
</protein>
<gene>
    <name evidence="1" type="ORF">DKM44_14420</name>
</gene>
<sequence length="342" mass="37211">MELLAAEAHPPVTLKVIPDGDQVVERRLLDGFSAALRKKNPAAQQVLDRMGIATTYYRQHLRGIGTWDIDRRRLLANGAALRLLEDHAAPAQAGLFEGLTLEGKVAEQKRQLARHLMARQRSISANRRKKAKGWLEPALSSTVRPVAEPKAIWLFSSDELAEPDMLHPLVARSLLAQYLPAAGGVVVDPMAGSGVVGREASRLGHRSWSSDIRPGADFVAVHDLERGDLSEVTGEGVADLLFLHPPLKRQLHHSPDTFEELVGTYIDNSLVCLKEGGLMVLVVSSEDAAGALQTVTQTLVDSVNPEREGRVKQHGLTAHHLAVARDGSQAWHILVSRFGMAG</sequence>
<reference evidence="1 2" key="1">
    <citation type="submission" date="2018-05" db="EMBL/GenBank/DDBJ databases">
        <title>Complete Genome Sequence of Deinococcus sp. strain 17bor-2.</title>
        <authorList>
            <person name="Srinivasan S."/>
        </authorList>
    </citation>
    <scope>NUCLEOTIDE SEQUENCE [LARGE SCALE GENOMIC DNA]</scope>
    <source>
        <strain evidence="1 2">17bor-2</strain>
    </source>
</reference>
<accession>A0A2Z3JK91</accession>
<evidence type="ECO:0000313" key="2">
    <source>
        <dbReference type="Proteomes" id="UP000245368"/>
    </source>
</evidence>
<dbReference type="EMBL" id="CP029494">
    <property type="protein sequence ID" value="AWN24276.1"/>
    <property type="molecule type" value="Genomic_DNA"/>
</dbReference>
<dbReference type="InterPro" id="IPR029063">
    <property type="entry name" value="SAM-dependent_MTases_sf"/>
</dbReference>
<evidence type="ECO:0000313" key="1">
    <source>
        <dbReference type="EMBL" id="AWN24276.1"/>
    </source>
</evidence>